<dbReference type="Proteomes" id="UP000217289">
    <property type="component" value="Chromosome"/>
</dbReference>
<dbReference type="KEGG" id="mbd:MEBOL_000194"/>
<evidence type="ECO:0000256" key="1">
    <source>
        <dbReference type="PROSITE-ProRule" id="PRU00339"/>
    </source>
</evidence>
<dbReference type="NCBIfam" id="NF047558">
    <property type="entry name" value="TPR_END_plus"/>
    <property type="match status" value="1"/>
</dbReference>
<dbReference type="PROSITE" id="PS50005">
    <property type="entry name" value="TPR"/>
    <property type="match status" value="1"/>
</dbReference>
<keyword evidence="1" id="KW-0802">TPR repeat</keyword>
<keyword evidence="3" id="KW-1185">Reference proteome</keyword>
<dbReference type="SUPFAM" id="SSF48452">
    <property type="entry name" value="TPR-like"/>
    <property type="match status" value="1"/>
</dbReference>
<protein>
    <submittedName>
        <fullName evidence="2">Uncharacterized protein</fullName>
    </submittedName>
</protein>
<organism evidence="2 3">
    <name type="scientific">Melittangium boletus DSM 14713</name>
    <dbReference type="NCBI Taxonomy" id="1294270"/>
    <lineage>
        <taxon>Bacteria</taxon>
        <taxon>Pseudomonadati</taxon>
        <taxon>Myxococcota</taxon>
        <taxon>Myxococcia</taxon>
        <taxon>Myxococcales</taxon>
        <taxon>Cystobacterineae</taxon>
        <taxon>Archangiaceae</taxon>
        <taxon>Melittangium</taxon>
    </lineage>
</organism>
<dbReference type="AlphaFoldDB" id="A0A250I6D9"/>
<proteinExistence type="predicted"/>
<gene>
    <name evidence="2" type="ORF">MEBOL_000194</name>
</gene>
<evidence type="ECO:0000313" key="2">
    <source>
        <dbReference type="EMBL" id="ATB26760.1"/>
    </source>
</evidence>
<dbReference type="OrthoDB" id="5508668at2"/>
<evidence type="ECO:0000313" key="3">
    <source>
        <dbReference type="Proteomes" id="UP000217289"/>
    </source>
</evidence>
<dbReference type="InterPro" id="IPR019734">
    <property type="entry name" value="TPR_rpt"/>
</dbReference>
<name>A0A250I6D9_9BACT</name>
<dbReference type="EMBL" id="CP022163">
    <property type="protein sequence ID" value="ATB26760.1"/>
    <property type="molecule type" value="Genomic_DNA"/>
</dbReference>
<reference evidence="2 3" key="1">
    <citation type="submission" date="2017-06" db="EMBL/GenBank/DDBJ databases">
        <authorList>
            <person name="Kim H.J."/>
            <person name="Triplett B.A."/>
        </authorList>
    </citation>
    <scope>NUCLEOTIDE SEQUENCE [LARGE SCALE GENOMIC DNA]</scope>
    <source>
        <strain evidence="2 3">DSM 14713</strain>
    </source>
</reference>
<feature type="repeat" description="TPR" evidence="1">
    <location>
        <begin position="159"/>
        <end position="192"/>
    </location>
</feature>
<dbReference type="Gene3D" id="1.25.40.10">
    <property type="entry name" value="Tetratricopeptide repeat domain"/>
    <property type="match status" value="1"/>
</dbReference>
<dbReference type="SMART" id="SM00028">
    <property type="entry name" value="TPR"/>
    <property type="match status" value="3"/>
</dbReference>
<accession>A0A250I6D9</accession>
<dbReference type="InterPro" id="IPR011990">
    <property type="entry name" value="TPR-like_helical_dom_sf"/>
</dbReference>
<dbReference type="RefSeq" id="WP_157774690.1">
    <property type="nucleotide sequence ID" value="NZ_CP022163.1"/>
</dbReference>
<sequence>MASVSRTIGLTALIAIVPATLRAESLPKGSYQTDVWGRVELNTEHDRVVGYAAEGAACGLAPRAKVLEGEWQGRVLVGQITVCLQGASCPAQASLPLLAFLGSEDGTFTTYVRPQAGCMAPGAGLGGLVVFSPAAPGEGTPVQSGPAVGGRVKRNPQAAKVALDRGDQLMKEKNWSAAITEFERSIALNEQSWAAFLSLGTAQLMRNEPRAAIEALDKARVINKREPLIYYHLACAYSRLGDKKQALSNLEQAVAFGLAINPEPEDDGLSKLLGSDLGSSARYTLLMQRAANNSKASAGRRQSPGP</sequence>